<keyword evidence="11" id="KW-0249">Electron transport</keyword>
<dbReference type="EMBL" id="KX951753">
    <property type="protein sequence ID" value="APU52722.1"/>
    <property type="molecule type" value="Genomic_DNA"/>
</dbReference>
<gene>
    <name evidence="21" type="primary">nad2</name>
</gene>
<dbReference type="InterPro" id="IPR001750">
    <property type="entry name" value="ND/Mrp_TM"/>
</dbReference>
<comment type="function">
    <text evidence="1">Core subunit of the mitochondrial membrane respiratory chain NADH dehydrogenase (Complex I) that is believed to belong to the minimal assembly required for catalysis. Complex I functions in the transfer of electrons from NADH to the respiratory chain. The immediate electron acceptor for the enzyme is believed to be ubiquinone.</text>
</comment>
<evidence type="ECO:0000256" key="14">
    <source>
        <dbReference type="ARBA" id="ARBA00023075"/>
    </source>
</evidence>
<name>A0A343AXT3_9HYME</name>
<feature type="transmembrane region" description="Helical" evidence="19">
    <location>
        <begin position="263"/>
        <end position="286"/>
    </location>
</feature>
<evidence type="ECO:0000256" key="7">
    <source>
        <dbReference type="ARBA" id="ARBA00022660"/>
    </source>
</evidence>
<dbReference type="GO" id="GO:0008137">
    <property type="term" value="F:NADH dehydrogenase (ubiquinone) activity"/>
    <property type="evidence" value="ECO:0007669"/>
    <property type="project" value="UniProtKB-EC"/>
</dbReference>
<feature type="transmembrane region" description="Helical" evidence="19">
    <location>
        <begin position="192"/>
        <end position="213"/>
    </location>
</feature>
<protein>
    <recommendedName>
        <fullName evidence="5">NADH-ubiquinone oxidoreductase chain 2</fullName>
        <ecNumber evidence="4">7.1.1.2</ecNumber>
    </recommendedName>
    <alternativeName>
        <fullName evidence="17">NADH dehydrogenase subunit 2</fullName>
    </alternativeName>
</protein>
<geneLocation type="mitochondrion" evidence="21"/>
<feature type="transmembrane region" description="Helical" evidence="19">
    <location>
        <begin position="86"/>
        <end position="108"/>
    </location>
</feature>
<proteinExistence type="inferred from homology"/>
<reference evidence="21" key="1">
    <citation type="submission" date="2016-10" db="EMBL/GenBank/DDBJ databases">
        <title>Characterization of the complete mitochondrial genome of the tramp ant Cardiocondyla obscurior (Formicidae: Myrmicinae).</title>
        <authorList>
            <person name="Liu L."/>
            <person name="Wang X.-Y."/>
            <person name="Ding M.-Y."/>
            <person name="Qian Z.-Q."/>
        </authorList>
    </citation>
    <scope>NUCLEOTIDE SEQUENCE</scope>
</reference>
<feature type="domain" description="NADH:quinone oxidoreductase/Mrp antiporter transmembrane" evidence="20">
    <location>
        <begin position="30"/>
        <end position="273"/>
    </location>
</feature>
<evidence type="ECO:0000256" key="13">
    <source>
        <dbReference type="ARBA" id="ARBA00023027"/>
    </source>
</evidence>
<feature type="transmembrane region" description="Helical" evidence="19">
    <location>
        <begin position="31"/>
        <end position="49"/>
    </location>
</feature>
<keyword evidence="16 19" id="KW-0472">Membrane</keyword>
<sequence>MMMMIFFTKFMIFPHLIFFSIFPLFIYDFFIIWFSMEILNFLFIFYLNMNLKYKKIIFLYFLIQILSSFLLLISIILNNFLTTNNLISILMTMSLMMKLSLPPFHLWLPIMSKFLTWNSMFFILTFQKISPFYMLSLLNQNLFIIYMTIFLCSLIPPMMTFNMNNLKIIISYSSINQSSWMIFLIYLKNIIWMKYFMLYLFILWMLTFLIYFFKIFKNFSLSKNFMYNLLIYMFLFNLSGLPPFTFFYLKWYSIFIFMNYSNLFLIFILMMTSSFFMLFIYLNLSINIMYLFSMNSKLIKFNIKNNLTFMPFLIMSLLMSMIIYMI</sequence>
<evidence type="ECO:0000256" key="4">
    <source>
        <dbReference type="ARBA" id="ARBA00012944"/>
    </source>
</evidence>
<keyword evidence="7" id="KW-0679">Respiratory chain</keyword>
<dbReference type="PANTHER" id="PTHR46552:SF1">
    <property type="entry name" value="NADH-UBIQUINONE OXIDOREDUCTASE CHAIN 2"/>
    <property type="match status" value="1"/>
</dbReference>
<dbReference type="GO" id="GO:0006120">
    <property type="term" value="P:mitochondrial electron transport, NADH to ubiquinone"/>
    <property type="evidence" value="ECO:0007669"/>
    <property type="project" value="TreeGrafter"/>
</dbReference>
<evidence type="ECO:0000256" key="17">
    <source>
        <dbReference type="ARBA" id="ARBA00031028"/>
    </source>
</evidence>
<keyword evidence="6" id="KW-0813">Transport</keyword>
<dbReference type="EC" id="7.1.1.2" evidence="4"/>
<organism evidence="21">
    <name type="scientific">Cardiocondyla obscurior</name>
    <dbReference type="NCBI Taxonomy" id="286306"/>
    <lineage>
        <taxon>Eukaryota</taxon>
        <taxon>Metazoa</taxon>
        <taxon>Ecdysozoa</taxon>
        <taxon>Arthropoda</taxon>
        <taxon>Hexapoda</taxon>
        <taxon>Insecta</taxon>
        <taxon>Pterygota</taxon>
        <taxon>Neoptera</taxon>
        <taxon>Endopterygota</taxon>
        <taxon>Hymenoptera</taxon>
        <taxon>Apocrita</taxon>
        <taxon>Aculeata</taxon>
        <taxon>Formicoidea</taxon>
        <taxon>Formicidae</taxon>
        <taxon>Myrmicinae</taxon>
        <taxon>Cardiocondyla</taxon>
    </lineage>
</organism>
<feature type="transmembrane region" description="Helical" evidence="19">
    <location>
        <begin position="168"/>
        <end position="186"/>
    </location>
</feature>
<feature type="transmembrane region" description="Helical" evidence="19">
    <location>
        <begin position="225"/>
        <end position="251"/>
    </location>
</feature>
<feature type="transmembrane region" description="Helical" evidence="19">
    <location>
        <begin position="56"/>
        <end position="80"/>
    </location>
</feature>
<feature type="transmembrane region" description="Helical" evidence="19">
    <location>
        <begin position="307"/>
        <end position="325"/>
    </location>
</feature>
<keyword evidence="13" id="KW-0520">NAD</keyword>
<dbReference type="InterPro" id="IPR050175">
    <property type="entry name" value="Complex_I_Subunit_2"/>
</dbReference>
<keyword evidence="10" id="KW-1278">Translocase</keyword>
<dbReference type="AlphaFoldDB" id="A0A343AXT3"/>
<feature type="transmembrane region" description="Helical" evidence="19">
    <location>
        <begin position="7"/>
        <end position="25"/>
    </location>
</feature>
<dbReference type="Pfam" id="PF00361">
    <property type="entry name" value="Proton_antipo_M"/>
    <property type="match status" value="1"/>
</dbReference>
<evidence type="ECO:0000256" key="16">
    <source>
        <dbReference type="ARBA" id="ARBA00023136"/>
    </source>
</evidence>
<evidence type="ECO:0000256" key="9">
    <source>
        <dbReference type="ARBA" id="ARBA00022792"/>
    </source>
</evidence>
<comment type="subcellular location">
    <subcellularLocation>
        <location evidence="2">Mitochondrion inner membrane</location>
        <topology evidence="2">Multi-pass membrane protein</topology>
    </subcellularLocation>
</comment>
<evidence type="ECO:0000256" key="10">
    <source>
        <dbReference type="ARBA" id="ARBA00022967"/>
    </source>
</evidence>
<evidence type="ECO:0000259" key="20">
    <source>
        <dbReference type="Pfam" id="PF00361"/>
    </source>
</evidence>
<feature type="transmembrane region" description="Helical" evidence="19">
    <location>
        <begin position="142"/>
        <end position="161"/>
    </location>
</feature>
<evidence type="ECO:0000256" key="2">
    <source>
        <dbReference type="ARBA" id="ARBA00004448"/>
    </source>
</evidence>
<evidence type="ECO:0000256" key="6">
    <source>
        <dbReference type="ARBA" id="ARBA00022448"/>
    </source>
</evidence>
<evidence type="ECO:0000256" key="8">
    <source>
        <dbReference type="ARBA" id="ARBA00022692"/>
    </source>
</evidence>
<evidence type="ECO:0000256" key="3">
    <source>
        <dbReference type="ARBA" id="ARBA00007012"/>
    </source>
</evidence>
<dbReference type="PANTHER" id="PTHR46552">
    <property type="entry name" value="NADH-UBIQUINONE OXIDOREDUCTASE CHAIN 2"/>
    <property type="match status" value="1"/>
</dbReference>
<keyword evidence="8 19" id="KW-0812">Transmembrane</keyword>
<accession>A0A343AXT3</accession>
<evidence type="ECO:0000256" key="12">
    <source>
        <dbReference type="ARBA" id="ARBA00022989"/>
    </source>
</evidence>
<evidence type="ECO:0000256" key="11">
    <source>
        <dbReference type="ARBA" id="ARBA00022982"/>
    </source>
</evidence>
<comment type="catalytic activity">
    <reaction evidence="18">
        <text>a ubiquinone + NADH + 5 H(+)(in) = a ubiquinol + NAD(+) + 4 H(+)(out)</text>
        <dbReference type="Rhea" id="RHEA:29091"/>
        <dbReference type="Rhea" id="RHEA-COMP:9565"/>
        <dbReference type="Rhea" id="RHEA-COMP:9566"/>
        <dbReference type="ChEBI" id="CHEBI:15378"/>
        <dbReference type="ChEBI" id="CHEBI:16389"/>
        <dbReference type="ChEBI" id="CHEBI:17976"/>
        <dbReference type="ChEBI" id="CHEBI:57540"/>
        <dbReference type="ChEBI" id="CHEBI:57945"/>
        <dbReference type="EC" id="7.1.1.2"/>
    </reaction>
</comment>
<evidence type="ECO:0000256" key="5">
    <source>
        <dbReference type="ARBA" id="ARBA00021008"/>
    </source>
</evidence>
<evidence type="ECO:0000313" key="21">
    <source>
        <dbReference type="EMBL" id="APU52722.1"/>
    </source>
</evidence>
<dbReference type="GO" id="GO:0005743">
    <property type="term" value="C:mitochondrial inner membrane"/>
    <property type="evidence" value="ECO:0007669"/>
    <property type="project" value="UniProtKB-SubCell"/>
</dbReference>
<feature type="transmembrane region" description="Helical" evidence="19">
    <location>
        <begin position="115"/>
        <end position="136"/>
    </location>
</feature>
<comment type="similarity">
    <text evidence="3">Belongs to the complex I subunit 2 family.</text>
</comment>
<keyword evidence="9" id="KW-0999">Mitochondrion inner membrane</keyword>
<evidence type="ECO:0000256" key="15">
    <source>
        <dbReference type="ARBA" id="ARBA00023128"/>
    </source>
</evidence>
<keyword evidence="15 21" id="KW-0496">Mitochondrion</keyword>
<keyword evidence="12 19" id="KW-1133">Transmembrane helix</keyword>
<evidence type="ECO:0000256" key="19">
    <source>
        <dbReference type="SAM" id="Phobius"/>
    </source>
</evidence>
<keyword evidence="14" id="KW-0830">Ubiquinone</keyword>
<evidence type="ECO:0000256" key="1">
    <source>
        <dbReference type="ARBA" id="ARBA00003257"/>
    </source>
</evidence>
<evidence type="ECO:0000256" key="18">
    <source>
        <dbReference type="ARBA" id="ARBA00049551"/>
    </source>
</evidence>